<proteinExistence type="predicted"/>
<dbReference type="Proteomes" id="UP000824024">
    <property type="component" value="Unassembled WGS sequence"/>
</dbReference>
<evidence type="ECO:0000313" key="2">
    <source>
        <dbReference type="EMBL" id="HIZ06571.1"/>
    </source>
</evidence>
<evidence type="ECO:0000313" key="3">
    <source>
        <dbReference type="Proteomes" id="UP000824024"/>
    </source>
</evidence>
<organism evidence="2 3">
    <name type="scientific">Candidatus Eubacterium avistercoris</name>
    <dbReference type="NCBI Taxonomy" id="2838567"/>
    <lineage>
        <taxon>Bacteria</taxon>
        <taxon>Bacillati</taxon>
        <taxon>Bacillota</taxon>
        <taxon>Clostridia</taxon>
        <taxon>Eubacteriales</taxon>
        <taxon>Eubacteriaceae</taxon>
        <taxon>Eubacterium</taxon>
    </lineage>
</organism>
<feature type="domain" description="DRTGG" evidence="1">
    <location>
        <begin position="5"/>
        <end position="105"/>
    </location>
</feature>
<comment type="caution">
    <text evidence="2">The sequence shown here is derived from an EMBL/GenBank/DDBJ whole genome shotgun (WGS) entry which is preliminary data.</text>
</comment>
<dbReference type="AlphaFoldDB" id="A0A9D2D0Y9"/>
<reference evidence="2" key="2">
    <citation type="submission" date="2021-04" db="EMBL/GenBank/DDBJ databases">
        <authorList>
            <person name="Gilroy R."/>
        </authorList>
    </citation>
    <scope>NUCLEOTIDE SEQUENCE</scope>
    <source>
        <strain evidence="2">CHK192-9172</strain>
    </source>
</reference>
<gene>
    <name evidence="2" type="ORF">IAA08_01390</name>
</gene>
<dbReference type="Gene3D" id="3.40.1390.20">
    <property type="entry name" value="HprK N-terminal domain-like"/>
    <property type="match status" value="1"/>
</dbReference>
<dbReference type="InterPro" id="IPR010766">
    <property type="entry name" value="DRTGG"/>
</dbReference>
<dbReference type="EMBL" id="DXCH01000037">
    <property type="protein sequence ID" value="HIZ06571.1"/>
    <property type="molecule type" value="Genomic_DNA"/>
</dbReference>
<dbReference type="Pfam" id="PF07085">
    <property type="entry name" value="DRTGG"/>
    <property type="match status" value="1"/>
</dbReference>
<protein>
    <recommendedName>
        <fullName evidence="1">DRTGG domain-containing protein</fullName>
    </recommendedName>
</protein>
<dbReference type="SUPFAM" id="SSF75138">
    <property type="entry name" value="HprK N-terminal domain-like"/>
    <property type="match status" value="1"/>
</dbReference>
<accession>A0A9D2D0Y9</accession>
<name>A0A9D2D0Y9_9FIRM</name>
<reference evidence="2" key="1">
    <citation type="journal article" date="2021" name="PeerJ">
        <title>Extensive microbial diversity within the chicken gut microbiome revealed by metagenomics and culture.</title>
        <authorList>
            <person name="Gilroy R."/>
            <person name="Ravi A."/>
            <person name="Getino M."/>
            <person name="Pursley I."/>
            <person name="Horton D.L."/>
            <person name="Alikhan N.F."/>
            <person name="Baker D."/>
            <person name="Gharbi K."/>
            <person name="Hall N."/>
            <person name="Watson M."/>
            <person name="Adriaenssens E.M."/>
            <person name="Foster-Nyarko E."/>
            <person name="Jarju S."/>
            <person name="Secka A."/>
            <person name="Antonio M."/>
            <person name="Oren A."/>
            <person name="Chaudhuri R.R."/>
            <person name="La Ragione R."/>
            <person name="Hildebrand F."/>
            <person name="Pallen M.J."/>
        </authorList>
    </citation>
    <scope>NUCLEOTIDE SEQUENCE</scope>
    <source>
        <strain evidence="2">CHK192-9172</strain>
    </source>
</reference>
<evidence type="ECO:0000259" key="1">
    <source>
        <dbReference type="Pfam" id="PF07085"/>
    </source>
</evidence>
<dbReference type="InterPro" id="IPR028979">
    <property type="entry name" value="Ser_kin/Pase_Hpr-like_N_sf"/>
</dbReference>
<sequence length="119" mass="12881">MLVSEIMKTVNATLLTKDLPGQRDISHAFSADMMSDVLAYADSHMLLITGLSNPQTIRTAEMLDISCVLYVRGKKPDELSLAMAKRNGITVLCSNLSMFDACGLLYQAGIRGGIINNGE</sequence>